<name>A0A1V6SVZ3_9EURO</name>
<dbReference type="GO" id="GO:0043565">
    <property type="term" value="F:sequence-specific DNA binding"/>
    <property type="evidence" value="ECO:0007669"/>
    <property type="project" value="TreeGrafter"/>
</dbReference>
<keyword evidence="7" id="KW-0175">Coiled coil</keyword>
<dbReference type="PROSITE" id="PS00463">
    <property type="entry name" value="ZN2_CY6_FUNGAL_1"/>
    <property type="match status" value="1"/>
</dbReference>
<dbReference type="Pfam" id="PF04082">
    <property type="entry name" value="Fungal_trans"/>
    <property type="match status" value="1"/>
</dbReference>
<feature type="region of interest" description="Disordered" evidence="8">
    <location>
        <begin position="613"/>
        <end position="646"/>
    </location>
</feature>
<dbReference type="PANTHER" id="PTHR47540:SF6">
    <property type="entry name" value="ZN(II)2CYS6 TRANSCRIPTION FACTOR (EUROFUNG)"/>
    <property type="match status" value="1"/>
</dbReference>
<gene>
    <name evidence="10" type="ORF">PENFLA_c023G05576</name>
</gene>
<dbReference type="Proteomes" id="UP000191342">
    <property type="component" value="Unassembled WGS sequence"/>
</dbReference>
<dbReference type="InterPro" id="IPR007219">
    <property type="entry name" value="XnlR_reg_dom"/>
</dbReference>
<dbReference type="GO" id="GO:0008270">
    <property type="term" value="F:zinc ion binding"/>
    <property type="evidence" value="ECO:0007669"/>
    <property type="project" value="InterPro"/>
</dbReference>
<dbReference type="PANTHER" id="PTHR47540">
    <property type="entry name" value="THIAMINE REPRESSIBLE GENES REGULATORY PROTEIN THI5"/>
    <property type="match status" value="1"/>
</dbReference>
<proteinExistence type="predicted"/>
<keyword evidence="5" id="KW-0804">Transcription</keyword>
<keyword evidence="4" id="KW-0238">DNA-binding</keyword>
<comment type="caution">
    <text evidence="10">The sequence shown here is derived from an EMBL/GenBank/DDBJ whole genome shotgun (WGS) entry which is preliminary data.</text>
</comment>
<dbReference type="Pfam" id="PF00172">
    <property type="entry name" value="Zn_clus"/>
    <property type="match status" value="1"/>
</dbReference>
<dbReference type="SUPFAM" id="SSF57701">
    <property type="entry name" value="Zn2/Cys6 DNA-binding domain"/>
    <property type="match status" value="1"/>
</dbReference>
<evidence type="ECO:0000256" key="2">
    <source>
        <dbReference type="ARBA" id="ARBA00022723"/>
    </source>
</evidence>
<keyword evidence="11" id="KW-1185">Reference proteome</keyword>
<feature type="region of interest" description="Disordered" evidence="8">
    <location>
        <begin position="81"/>
        <end position="111"/>
    </location>
</feature>
<dbReference type="InterPro" id="IPR036864">
    <property type="entry name" value="Zn2-C6_fun-type_DNA-bd_sf"/>
</dbReference>
<reference evidence="11" key="1">
    <citation type="journal article" date="2017" name="Nat. Microbiol.">
        <title>Global analysis of biosynthetic gene clusters reveals vast potential of secondary metabolite production in Penicillium species.</title>
        <authorList>
            <person name="Nielsen J.C."/>
            <person name="Grijseels S."/>
            <person name="Prigent S."/>
            <person name="Ji B."/>
            <person name="Dainat J."/>
            <person name="Nielsen K.F."/>
            <person name="Frisvad J.C."/>
            <person name="Workman M."/>
            <person name="Nielsen J."/>
        </authorList>
    </citation>
    <scope>NUCLEOTIDE SEQUENCE [LARGE SCALE GENOMIC DNA]</scope>
    <source>
        <strain evidence="11">IBT 14082</strain>
    </source>
</reference>
<dbReference type="Gene3D" id="4.10.240.10">
    <property type="entry name" value="Zn(2)-C6 fungal-type DNA-binding domain"/>
    <property type="match status" value="1"/>
</dbReference>
<dbReference type="GO" id="GO:0045944">
    <property type="term" value="P:positive regulation of transcription by RNA polymerase II"/>
    <property type="evidence" value="ECO:0007669"/>
    <property type="project" value="TreeGrafter"/>
</dbReference>
<keyword evidence="2" id="KW-0479">Metal-binding</keyword>
<dbReference type="InterPro" id="IPR051711">
    <property type="entry name" value="Stress_Response_Reg"/>
</dbReference>
<organism evidence="10 11">
    <name type="scientific">Penicillium flavigenum</name>
    <dbReference type="NCBI Taxonomy" id="254877"/>
    <lineage>
        <taxon>Eukaryota</taxon>
        <taxon>Fungi</taxon>
        <taxon>Dikarya</taxon>
        <taxon>Ascomycota</taxon>
        <taxon>Pezizomycotina</taxon>
        <taxon>Eurotiomycetes</taxon>
        <taxon>Eurotiomycetidae</taxon>
        <taxon>Eurotiales</taxon>
        <taxon>Aspergillaceae</taxon>
        <taxon>Penicillium</taxon>
    </lineage>
</organism>
<dbReference type="CDD" id="cd00067">
    <property type="entry name" value="GAL4"/>
    <property type="match status" value="1"/>
</dbReference>
<dbReference type="EMBL" id="MLQL01000023">
    <property type="protein sequence ID" value="OQE17793.1"/>
    <property type="molecule type" value="Genomic_DNA"/>
</dbReference>
<dbReference type="CDD" id="cd12148">
    <property type="entry name" value="fungal_TF_MHR"/>
    <property type="match status" value="1"/>
</dbReference>
<dbReference type="SMART" id="SM00906">
    <property type="entry name" value="Fungal_trans"/>
    <property type="match status" value="1"/>
</dbReference>
<evidence type="ECO:0000256" key="5">
    <source>
        <dbReference type="ARBA" id="ARBA00023163"/>
    </source>
</evidence>
<dbReference type="GO" id="GO:0005634">
    <property type="term" value="C:nucleus"/>
    <property type="evidence" value="ECO:0007669"/>
    <property type="project" value="UniProtKB-SubCell"/>
</dbReference>
<evidence type="ECO:0000256" key="4">
    <source>
        <dbReference type="ARBA" id="ARBA00023125"/>
    </source>
</evidence>
<evidence type="ECO:0000256" key="7">
    <source>
        <dbReference type="SAM" id="Coils"/>
    </source>
</evidence>
<dbReference type="PROSITE" id="PS50048">
    <property type="entry name" value="ZN2_CY6_FUNGAL_2"/>
    <property type="match status" value="1"/>
</dbReference>
<comment type="subcellular location">
    <subcellularLocation>
        <location evidence="1">Nucleus</location>
    </subcellularLocation>
</comment>
<dbReference type="InterPro" id="IPR001138">
    <property type="entry name" value="Zn2Cys6_DnaBD"/>
</dbReference>
<evidence type="ECO:0000313" key="10">
    <source>
        <dbReference type="EMBL" id="OQE17793.1"/>
    </source>
</evidence>
<dbReference type="SMART" id="SM00066">
    <property type="entry name" value="GAL4"/>
    <property type="match status" value="1"/>
</dbReference>
<accession>A0A1V6SVZ3</accession>
<evidence type="ECO:0000256" key="8">
    <source>
        <dbReference type="SAM" id="MobiDB-lite"/>
    </source>
</evidence>
<evidence type="ECO:0000256" key="3">
    <source>
        <dbReference type="ARBA" id="ARBA00023015"/>
    </source>
</evidence>
<feature type="compositionally biased region" description="Polar residues" evidence="8">
    <location>
        <begin position="613"/>
        <end position="624"/>
    </location>
</feature>
<dbReference type="GO" id="GO:0000981">
    <property type="term" value="F:DNA-binding transcription factor activity, RNA polymerase II-specific"/>
    <property type="evidence" value="ECO:0007669"/>
    <property type="project" value="InterPro"/>
</dbReference>
<dbReference type="GO" id="GO:0006351">
    <property type="term" value="P:DNA-templated transcription"/>
    <property type="evidence" value="ECO:0007669"/>
    <property type="project" value="InterPro"/>
</dbReference>
<evidence type="ECO:0000313" key="11">
    <source>
        <dbReference type="Proteomes" id="UP000191342"/>
    </source>
</evidence>
<evidence type="ECO:0000256" key="1">
    <source>
        <dbReference type="ARBA" id="ARBA00004123"/>
    </source>
</evidence>
<dbReference type="STRING" id="254877.A0A1V6SVZ3"/>
<feature type="coiled-coil region" evidence="7">
    <location>
        <begin position="44"/>
        <end position="78"/>
    </location>
</feature>
<keyword evidence="3" id="KW-0805">Transcription regulation</keyword>
<dbReference type="AlphaFoldDB" id="A0A1V6SVZ3"/>
<evidence type="ECO:0000256" key="6">
    <source>
        <dbReference type="ARBA" id="ARBA00023242"/>
    </source>
</evidence>
<keyword evidence="6" id="KW-0539">Nucleus</keyword>
<dbReference type="OrthoDB" id="3548654at2759"/>
<protein>
    <recommendedName>
        <fullName evidence="9">Zn(2)-C6 fungal-type domain-containing protein</fullName>
    </recommendedName>
</protein>
<feature type="domain" description="Zn(2)-C6 fungal-type" evidence="9">
    <location>
        <begin position="15"/>
        <end position="44"/>
    </location>
</feature>
<evidence type="ECO:0000259" key="9">
    <source>
        <dbReference type="PROSITE" id="PS50048"/>
    </source>
</evidence>
<sequence length="728" mass="81075">MNTSRKTDYRRVVNACSRCRHHKIKCTGESPCSNCIQRNVKCQFARAETKVQITRKRLSELNRRNHELEKENLALQQRLSATTEGAATPDHSRLASPLHPPSSGIADSPANNRLTQFHDEHEEDVSMVNPLSCGPPKYITDTTGTPHYLGHTSTWSLTVRLLHLTHEALYNCPFPSAAHHVDSMTYDLEWNGLRSQAIPDVRGLPSLDHALFLINATKFHTGQLFHLFDEPRFMAQLYHFYENPAENICTAGLWLPHFLVIIALGKAFIGAKSRGKTPPGVEFFRAAFMMLPDYSFLWKDPSTSAEILCAFTLYLQSINWRTSAHNMIGQALRILQVHGYHTDLSSRFANEQDLIRFQNIWWTVYVLERQVSVLMGVPLTISDNDITASLPLFADSSLKTATVAIHVKLSKAFSRVVNALYREKENPNSTFVKNTQEVLQRVANVASDLREYFPVPEQEAMNGISRVSGYMNLLYHQCIMLATRPFLFMLVEICANSEDSQIEVPTPIKLLLQICVESAKKTLQVLGALQEQSLLECFLPFDLESAVSAGLVITMASLVSPPMVENHTSLLDTLYCVLDRMIDQGNLIAADQKKEIRQLESLCASLKTSTVLASSSRPPESQARNAPEAGLTPGPSSDDWDPCMARPGIDGSGAGVAWDGQTTEPFHWTSNLSPTQLLEAADMLDGGDLLDWVDLPSSTFAFGNEGEDRGPLGLSCIRNHTPTQIINV</sequence>